<evidence type="ECO:0008006" key="3">
    <source>
        <dbReference type="Google" id="ProtNLM"/>
    </source>
</evidence>
<evidence type="ECO:0000313" key="1">
    <source>
        <dbReference type="EMBL" id="ETX13639.1"/>
    </source>
</evidence>
<dbReference type="Gene3D" id="1.10.10.410">
    <property type="match status" value="1"/>
</dbReference>
<dbReference type="OrthoDB" id="9788127at2"/>
<dbReference type="PANTHER" id="PTHR28055">
    <property type="entry name" value="ALTERED INHERITANCE OF MITOCHONDRIA PROTEIN 41, MITOCHONDRIAL"/>
    <property type="match status" value="1"/>
</dbReference>
<dbReference type="GO" id="GO:0016884">
    <property type="term" value="F:carbon-nitrogen ligase activity, with glutamine as amido-N-donor"/>
    <property type="evidence" value="ECO:0007669"/>
    <property type="project" value="InterPro"/>
</dbReference>
<protein>
    <recommendedName>
        <fullName evidence="3">Aspartyl-tRNA amidotransferase subunit B</fullName>
    </recommendedName>
</protein>
<dbReference type="EMBL" id="JALZ01000021">
    <property type="protein sequence ID" value="ETX13639.1"/>
    <property type="molecule type" value="Genomic_DNA"/>
</dbReference>
<evidence type="ECO:0000313" key="2">
    <source>
        <dbReference type="Proteomes" id="UP000022447"/>
    </source>
</evidence>
<dbReference type="InterPro" id="IPR023168">
    <property type="entry name" value="GatB_Yqey_C_2"/>
</dbReference>
<dbReference type="RefSeq" id="WP_051489519.1">
    <property type="nucleotide sequence ID" value="NZ_JALZ01000021.1"/>
</dbReference>
<dbReference type="Proteomes" id="UP000022447">
    <property type="component" value="Unassembled WGS sequence"/>
</dbReference>
<dbReference type="STRING" id="1449350.OCH239_09070"/>
<accession>X7EC10</accession>
<dbReference type="InterPro" id="IPR019004">
    <property type="entry name" value="YqeY/Aim41"/>
</dbReference>
<dbReference type="Pfam" id="PF09424">
    <property type="entry name" value="YqeY"/>
    <property type="match status" value="1"/>
</dbReference>
<dbReference type="SUPFAM" id="SSF89095">
    <property type="entry name" value="GatB/YqeY motif"/>
    <property type="match status" value="1"/>
</dbReference>
<gene>
    <name evidence="1" type="ORF">OCH239_09070</name>
</gene>
<dbReference type="AlphaFoldDB" id="X7EC10"/>
<organism evidence="1 2">
    <name type="scientific">Roseivivax halodurans JCM 10272</name>
    <dbReference type="NCBI Taxonomy" id="1449350"/>
    <lineage>
        <taxon>Bacteria</taxon>
        <taxon>Pseudomonadati</taxon>
        <taxon>Pseudomonadota</taxon>
        <taxon>Alphaproteobacteria</taxon>
        <taxon>Rhodobacterales</taxon>
        <taxon>Roseobacteraceae</taxon>
        <taxon>Roseivivax</taxon>
    </lineage>
</organism>
<dbReference type="eggNOG" id="COG1610">
    <property type="taxonomic scope" value="Bacteria"/>
</dbReference>
<name>X7EC10_9RHOB</name>
<comment type="caution">
    <text evidence="1">The sequence shown here is derived from an EMBL/GenBank/DDBJ whole genome shotgun (WGS) entry which is preliminary data.</text>
</comment>
<dbReference type="PANTHER" id="PTHR28055:SF1">
    <property type="entry name" value="ALTERED INHERITANCE OF MITOCHONDRIA PROTEIN 41, MITOCHONDRIAL"/>
    <property type="match status" value="1"/>
</dbReference>
<proteinExistence type="predicted"/>
<keyword evidence="2" id="KW-1185">Reference proteome</keyword>
<reference evidence="1 2" key="1">
    <citation type="submission" date="2014-01" db="EMBL/GenBank/DDBJ databases">
        <title>Roseivivax halodurans JCM 10272 Genome Sequencing.</title>
        <authorList>
            <person name="Lai Q."/>
            <person name="Li G."/>
            <person name="Shao Z."/>
        </authorList>
    </citation>
    <scope>NUCLEOTIDE SEQUENCE [LARGE SCALE GENOMIC DNA]</scope>
    <source>
        <strain evidence="1 2">JCM 10272</strain>
    </source>
</reference>
<dbReference type="InterPro" id="IPR003789">
    <property type="entry name" value="Asn/Gln_tRNA_amidoTrase-B-like"/>
</dbReference>
<sequence length="140" mass="14830">MSLLDTIRADALAARKSKAPEAGGLVTLIGEIDTKTKGFSPARAMTDAEVVAVVKKFLKSIDETIWHTGGAPSEKLLVEKAALEAYLPRQMTEDELRGFAEARAAEGKNMGQIMGALSSEHAGRYDGRTASGIVKSVLAV</sequence>